<evidence type="ECO:0000313" key="1">
    <source>
        <dbReference type="EMBL" id="KAI3359259.1"/>
    </source>
</evidence>
<comment type="caution">
    <text evidence="1">The sequence shown here is derived from an EMBL/GenBank/DDBJ whole genome shotgun (WGS) entry which is preliminary data.</text>
</comment>
<protein>
    <submittedName>
        <fullName evidence="1">Uncharacterized protein</fullName>
    </submittedName>
</protein>
<evidence type="ECO:0000313" key="2">
    <source>
        <dbReference type="Proteomes" id="UP000831701"/>
    </source>
</evidence>
<dbReference type="Proteomes" id="UP000831701">
    <property type="component" value="Chromosome 17"/>
</dbReference>
<proteinExistence type="predicted"/>
<name>A0ACB8VV36_9TELE</name>
<reference evidence="1" key="1">
    <citation type="submission" date="2022-04" db="EMBL/GenBank/DDBJ databases">
        <title>Jade perch genome.</title>
        <authorList>
            <person name="Chao B."/>
        </authorList>
    </citation>
    <scope>NUCLEOTIDE SEQUENCE</scope>
    <source>
        <strain evidence="1">CB-2022</strain>
    </source>
</reference>
<accession>A0ACB8VV36</accession>
<sequence>MDQVASKRQNYFIKRPLVSKPEHSMDSIKGNHRLGKEINNPESVCYWAYKNNIPVFSPALTDGAIGDMLYLFSAENPGLILDITEDISKLNNMAVAANSTGMIILGGGVAKHHICNTNTWRKGADSAVYVNTAHEFDGCDSGARLDEVVTWGKITTEAKPVKVRAHHYEPETETKVEQDGPDPDPVKSPSAEASGPDLQGLQPPAPPSSADVSPSPSAEASGLLSLPWEMVTQIASHLPAQCVITVLPKVCHALGNVGKDSTAWQLRACRLIGSRASFPVGPREDFDWPSACLEMEQLITCWTDQAHLVARQTQEDEEKREQMRQQQGAGQDGEPEGQEEGREDEVEGVGVVGQEVAYGVDEGMEVAMEGEDGEMQPIVGRDQLARLREALEERLEDGAAALMEEERDHRMVFGADEGQDGAINHREDMENPRNLGNERQEEMEQLQPTRTPSPPPALECITLPSGHIAQVNSVLLVGGEGTVCATGSRDWNVKLWDLQVGSGGRLLHTLGGHGDFSTHRGWVWCMASQGPLLASGGFDSTVRLWDLQAGGTERGLIRAGAAVLCLSCQTDMLLAGTFDKRVNMYDTRAAQPLVKSVRLHGNAVMCLAADDKYIISGSKDCTVAIYDCRAGKGLKRLRLSSYLLSMSYSGCEIWAGDNGGMLHTFSMQAGTLKPLSQFDVGHTALVTGIHRSPGSLYTCSSDRTVKVHIPCAPPRTLCTLHHQAGVNGNAQQENDVFYLMTSKQQALVVQVCAVGLVRLLTFLFSPAPPFYSLLGAVQRLCDVKENMVDHAPSVAMDAVLKPSCDLPEDMPKIRGYDFNQGVDLHAVLKSYLTTGFQASSLSLAIQEINNMIEKRLEPVEADEECNESGESPKQGCTIFLGYTSNLISSGVRESIRYLAEHKMVDVIVTTAGGIEEDLIKCLAHTYLGDFTLPGKELRLRGINRIGNLLVPNDNYCKFEDWLMPILDQMLLEQNTEGTRWTPSKMIHRLGKEINNTDSVYYWAYKNNIPVFSPALTDGSLGDMIYFHSFRNPGLVLDIVEDIRRMNSQAVFAKRTGMIILGGGLVKHHIANANLMRNGADHAVFVNTGQEFDGSDSGARPDEAVSWGKIRTDAKPVKTLSQHTVIYWGESSVLLHRRGRLSPPLFTCYVMLPWERAPPTPIGRLAKVERQVRECKARTLSPIPVPFAALHHILPSLVSFPAPGPQPLALFTQLSLVSLSSRAPLHPRQPWHCYMGGTLNLGGMVVVAGWDTEWDRNCFELGPSFDVLASLLGLAITSRELDNVPTCGITFRQRSGSSAEKGGDSICGVSLPSAVHIKRSPLINSFIVPFALRNLPLVYVPVSVIYSVDTCFPLLCSKVYTVFAVSQHFEILVCDLSSERDVLPQHKLVHKELISLSFGV</sequence>
<dbReference type="EMBL" id="CM041547">
    <property type="protein sequence ID" value="KAI3359259.1"/>
    <property type="molecule type" value="Genomic_DNA"/>
</dbReference>
<keyword evidence="2" id="KW-1185">Reference proteome</keyword>
<gene>
    <name evidence="1" type="ORF">L3Q82_002777</name>
</gene>
<organism evidence="1 2">
    <name type="scientific">Scortum barcoo</name>
    <name type="common">barcoo grunter</name>
    <dbReference type="NCBI Taxonomy" id="214431"/>
    <lineage>
        <taxon>Eukaryota</taxon>
        <taxon>Metazoa</taxon>
        <taxon>Chordata</taxon>
        <taxon>Craniata</taxon>
        <taxon>Vertebrata</taxon>
        <taxon>Euteleostomi</taxon>
        <taxon>Actinopterygii</taxon>
        <taxon>Neopterygii</taxon>
        <taxon>Teleostei</taxon>
        <taxon>Neoteleostei</taxon>
        <taxon>Acanthomorphata</taxon>
        <taxon>Eupercaria</taxon>
        <taxon>Centrarchiformes</taxon>
        <taxon>Terapontoidei</taxon>
        <taxon>Terapontidae</taxon>
        <taxon>Scortum</taxon>
    </lineage>
</organism>